<keyword evidence="5" id="KW-0560">Oxidoreductase</keyword>
<proteinExistence type="inferred from homology"/>
<dbReference type="InterPro" id="IPR038299">
    <property type="entry name" value="DAO_C_sf"/>
</dbReference>
<dbReference type="InterPro" id="IPR000447">
    <property type="entry name" value="G3P_DH_FAD-dep"/>
</dbReference>
<dbReference type="PANTHER" id="PTHR11985">
    <property type="entry name" value="GLYCEROL-3-PHOSPHATE DEHYDROGENASE"/>
    <property type="match status" value="1"/>
</dbReference>
<sequence>MKRSAQLSKLNTNSEWDVIIIGGGSSGLGAAVDAATRGYKTVLFEARDFAKATSSRSTKLLHGGVRYLAQGDIALVKEALRERGLLERNASHLAKKQVFVIPNYKWIDGPFYTIGLKIYDMLSKKLSLGKSEHISKSKALEMLPTVEPNGLHGGVIYYDGQFDDSRMAVNLAQTAVENGGAILNYMKVTGLIKDNKNQITGVKVKDEINGTEYEVKGKVVLNATGVFTNDILNMNDPNHKKTVVPSQGIHLVLDKSFLPGDNALMIPKTSDGRVLFAVPWHNRLVVGTTDVLVDNPSLEPRALEQEIEFVLNTASQYLVKKPTRKDVLSIFAGQRPLAAPDKEGGSTKEVSRNHKILVSETGLLSIIGGKWTTFRQMAEDFIDKAIETGKIDRRPCKTDKLSIHGNMPANQVDRTNHLYVYGSDIPAIKKLQQENPEYAEKIHPNHEYTKAEIVWAVREEMAQKVEDILARRVRLLFVDARAAIDAAESVAKIIAKELGYDDNWVTQETKEFQDLAKGYLLVNY</sequence>
<accession>A0A0X3AMI4</accession>
<organism evidence="7 8">
    <name type="scientific">Apibacter mensalis</name>
    <dbReference type="NCBI Taxonomy" id="1586267"/>
    <lineage>
        <taxon>Bacteria</taxon>
        <taxon>Pseudomonadati</taxon>
        <taxon>Bacteroidota</taxon>
        <taxon>Flavobacteriia</taxon>
        <taxon>Flavobacteriales</taxon>
        <taxon>Weeksellaceae</taxon>
        <taxon>Apibacter</taxon>
    </lineage>
</organism>
<reference evidence="7 8" key="1">
    <citation type="submission" date="2016-01" db="EMBL/GenBank/DDBJ databases">
        <authorList>
            <person name="McClelland M."/>
            <person name="Jain A."/>
            <person name="Saraogi P."/>
            <person name="Mendelson R."/>
            <person name="Westerman R."/>
            <person name="SanMiguel P."/>
            <person name="Csonka L."/>
        </authorList>
    </citation>
    <scope>NUCLEOTIDE SEQUENCE [LARGE SCALE GENOMIC DNA]</scope>
    <source>
        <strain evidence="7 8">R-53146</strain>
    </source>
</reference>
<evidence type="ECO:0000256" key="3">
    <source>
        <dbReference type="ARBA" id="ARBA00022630"/>
    </source>
</evidence>
<protein>
    <submittedName>
        <fullName evidence="7">Glycerol-3-phosphate dehydrogenase</fullName>
    </submittedName>
</protein>
<evidence type="ECO:0000313" key="7">
    <source>
        <dbReference type="EMBL" id="CVK16389.1"/>
    </source>
</evidence>
<dbReference type="SUPFAM" id="SSF51905">
    <property type="entry name" value="FAD/NAD(P)-binding domain"/>
    <property type="match status" value="1"/>
</dbReference>
<dbReference type="GO" id="GO:0006071">
    <property type="term" value="P:glycerol metabolic process"/>
    <property type="evidence" value="ECO:0007669"/>
    <property type="project" value="UniProtKB-KW"/>
</dbReference>
<evidence type="ECO:0000256" key="2">
    <source>
        <dbReference type="ARBA" id="ARBA00007330"/>
    </source>
</evidence>
<keyword evidence="3" id="KW-0285">Flavoprotein</keyword>
<dbReference type="Pfam" id="PF01266">
    <property type="entry name" value="DAO"/>
    <property type="match status" value="1"/>
</dbReference>
<dbReference type="Gene3D" id="3.30.9.10">
    <property type="entry name" value="D-Amino Acid Oxidase, subunit A, domain 2"/>
    <property type="match status" value="1"/>
</dbReference>
<comment type="similarity">
    <text evidence="2">Belongs to the FAD-dependent glycerol-3-phosphate dehydrogenase family.</text>
</comment>
<feature type="domain" description="FAD dependent oxidoreductase" evidence="6">
    <location>
        <begin position="17"/>
        <end position="372"/>
    </location>
</feature>
<dbReference type="Gene3D" id="1.10.8.870">
    <property type="entry name" value="Alpha-glycerophosphate oxidase, cap domain"/>
    <property type="match status" value="1"/>
</dbReference>
<dbReference type="STRING" id="1586267.GCA_001418685_01242"/>
<dbReference type="EMBL" id="FCOR01000006">
    <property type="protein sequence ID" value="CVK16389.1"/>
    <property type="molecule type" value="Genomic_DNA"/>
</dbReference>
<name>A0A0X3AMI4_9FLAO</name>
<keyword evidence="4" id="KW-0274">FAD</keyword>
<dbReference type="InterPro" id="IPR006076">
    <property type="entry name" value="FAD-dep_OxRdtase"/>
</dbReference>
<dbReference type="InterPro" id="IPR036188">
    <property type="entry name" value="FAD/NAD-bd_sf"/>
</dbReference>
<dbReference type="GO" id="GO:0046168">
    <property type="term" value="P:glycerol-3-phosphate catabolic process"/>
    <property type="evidence" value="ECO:0007669"/>
    <property type="project" value="TreeGrafter"/>
</dbReference>
<dbReference type="RefSeq" id="WP_055425585.1">
    <property type="nucleotide sequence ID" value="NZ_FCOR01000006.1"/>
</dbReference>
<dbReference type="AlphaFoldDB" id="A0A0X3AMI4"/>
<evidence type="ECO:0000313" key="8">
    <source>
        <dbReference type="Proteomes" id="UP000182761"/>
    </source>
</evidence>
<dbReference type="GO" id="GO:0004368">
    <property type="term" value="F:glycerol-3-phosphate dehydrogenase (quinone) activity"/>
    <property type="evidence" value="ECO:0007669"/>
    <property type="project" value="InterPro"/>
</dbReference>
<dbReference type="PRINTS" id="PR01001">
    <property type="entry name" value="FADG3PDH"/>
</dbReference>
<gene>
    <name evidence="7" type="ORF">Ga0061079_106155</name>
</gene>
<dbReference type="PANTHER" id="PTHR11985:SF35">
    <property type="entry name" value="ANAEROBIC GLYCEROL-3-PHOSPHATE DEHYDROGENASE SUBUNIT A"/>
    <property type="match status" value="1"/>
</dbReference>
<dbReference type="Gene3D" id="3.50.50.60">
    <property type="entry name" value="FAD/NAD(P)-binding domain"/>
    <property type="match status" value="1"/>
</dbReference>
<evidence type="ECO:0000256" key="4">
    <source>
        <dbReference type="ARBA" id="ARBA00022827"/>
    </source>
</evidence>
<evidence type="ECO:0000256" key="1">
    <source>
        <dbReference type="ARBA" id="ARBA00001974"/>
    </source>
</evidence>
<comment type="cofactor">
    <cofactor evidence="1">
        <name>FAD</name>
        <dbReference type="ChEBI" id="CHEBI:57692"/>
    </cofactor>
</comment>
<keyword evidence="8" id="KW-1185">Reference proteome</keyword>
<dbReference type="OrthoDB" id="9766796at2"/>
<evidence type="ECO:0000256" key="5">
    <source>
        <dbReference type="ARBA" id="ARBA00023002"/>
    </source>
</evidence>
<evidence type="ECO:0000259" key="6">
    <source>
        <dbReference type="Pfam" id="PF01266"/>
    </source>
</evidence>
<dbReference type="Proteomes" id="UP000182761">
    <property type="component" value="Unassembled WGS sequence"/>
</dbReference>